<feature type="region of interest" description="Disordered" evidence="1">
    <location>
        <begin position="45"/>
        <end position="101"/>
    </location>
</feature>
<feature type="compositionally biased region" description="Basic and acidic residues" evidence="1">
    <location>
        <begin position="91"/>
        <end position="101"/>
    </location>
</feature>
<name>A0ABT3R4D8_9HYPH</name>
<sequence length="101" mass="11455">MSDAEDRELDRRIEERARHLWEAAGKPKGQMDEFREEARQLIALEEDPKFATRPVKEATADTDGAESGIALENQGEFPTLTDQGETTAEPKWPRQRNDDGT</sequence>
<keyword evidence="3" id="KW-1185">Reference proteome</keyword>
<proteinExistence type="predicted"/>
<protein>
    <submittedName>
        <fullName evidence="2">DUF2934 domain-containing protein</fullName>
    </submittedName>
</protein>
<evidence type="ECO:0000313" key="2">
    <source>
        <dbReference type="EMBL" id="MCX2723950.1"/>
    </source>
</evidence>
<dbReference type="Proteomes" id="UP001300261">
    <property type="component" value="Unassembled WGS sequence"/>
</dbReference>
<organism evidence="2 3">
    <name type="scientific">Roseibium salinum</name>
    <dbReference type="NCBI Taxonomy" id="1604349"/>
    <lineage>
        <taxon>Bacteria</taxon>
        <taxon>Pseudomonadati</taxon>
        <taxon>Pseudomonadota</taxon>
        <taxon>Alphaproteobacteria</taxon>
        <taxon>Hyphomicrobiales</taxon>
        <taxon>Stappiaceae</taxon>
        <taxon>Roseibium</taxon>
    </lineage>
</organism>
<dbReference type="InterPro" id="IPR021327">
    <property type="entry name" value="DUF2934"/>
</dbReference>
<dbReference type="Pfam" id="PF11154">
    <property type="entry name" value="DUF2934"/>
    <property type="match status" value="1"/>
</dbReference>
<feature type="compositionally biased region" description="Basic and acidic residues" evidence="1">
    <location>
        <begin position="46"/>
        <end position="59"/>
    </location>
</feature>
<reference evidence="2 3" key="1">
    <citation type="journal article" date="2016" name="Int. J. Syst. Evol. Microbiol.">
        <title>Labrenzia salina sp. nov., isolated from the rhizosphere of the halophyte Arthrocnemum macrostachyum.</title>
        <authorList>
            <person name="Camacho M."/>
            <person name="Redondo-Gomez S."/>
            <person name="Rodriguez-Llorente I."/>
            <person name="Rohde M."/>
            <person name="Sproer C."/>
            <person name="Schumann P."/>
            <person name="Klenk H.P."/>
            <person name="Montero-Calasanz M.D.C."/>
        </authorList>
    </citation>
    <scope>NUCLEOTIDE SEQUENCE [LARGE SCALE GENOMIC DNA]</scope>
    <source>
        <strain evidence="2 3">DSM 29163</strain>
    </source>
</reference>
<gene>
    <name evidence="2" type="ORF">ON753_16475</name>
</gene>
<evidence type="ECO:0000256" key="1">
    <source>
        <dbReference type="SAM" id="MobiDB-lite"/>
    </source>
</evidence>
<comment type="caution">
    <text evidence="2">The sequence shown here is derived from an EMBL/GenBank/DDBJ whole genome shotgun (WGS) entry which is preliminary data.</text>
</comment>
<accession>A0ABT3R4D8</accession>
<dbReference type="RefSeq" id="WP_265963701.1">
    <property type="nucleotide sequence ID" value="NZ_JAPEVI010000003.1"/>
</dbReference>
<dbReference type="EMBL" id="JAPEVI010000003">
    <property type="protein sequence ID" value="MCX2723950.1"/>
    <property type="molecule type" value="Genomic_DNA"/>
</dbReference>
<evidence type="ECO:0000313" key="3">
    <source>
        <dbReference type="Proteomes" id="UP001300261"/>
    </source>
</evidence>